<dbReference type="GO" id="GO:0033179">
    <property type="term" value="C:proton-transporting V-type ATPase, V0 domain"/>
    <property type="evidence" value="ECO:0007669"/>
    <property type="project" value="InterPro"/>
</dbReference>
<dbReference type="EMBL" id="JALLKP010000001">
    <property type="protein sequence ID" value="KAK2198384.1"/>
    <property type="molecule type" value="Genomic_DNA"/>
</dbReference>
<dbReference type="GeneID" id="94335694"/>
<protein>
    <recommendedName>
        <fullName evidence="5">V-type proton ATPase subunit</fullName>
    </recommendedName>
</protein>
<dbReference type="PANTHER" id="PTHR11028">
    <property type="entry name" value="VACUOLAR ATP SYNTHASE SUBUNIT AC39"/>
    <property type="match status" value="1"/>
</dbReference>
<name>A0AAD9UR04_9APIC</name>
<organism evidence="6 7">
    <name type="scientific">Babesia duncani</name>
    <dbReference type="NCBI Taxonomy" id="323732"/>
    <lineage>
        <taxon>Eukaryota</taxon>
        <taxon>Sar</taxon>
        <taxon>Alveolata</taxon>
        <taxon>Apicomplexa</taxon>
        <taxon>Aconoidasida</taxon>
        <taxon>Piroplasmida</taxon>
        <taxon>Babesiidae</taxon>
        <taxon>Babesia</taxon>
    </lineage>
</organism>
<evidence type="ECO:0000256" key="3">
    <source>
        <dbReference type="ARBA" id="ARBA00022781"/>
    </source>
</evidence>
<evidence type="ECO:0000313" key="7">
    <source>
        <dbReference type="Proteomes" id="UP001214638"/>
    </source>
</evidence>
<proteinExistence type="inferred from homology"/>
<dbReference type="Pfam" id="PF01992">
    <property type="entry name" value="vATP-synt_AC39"/>
    <property type="match status" value="1"/>
</dbReference>
<comment type="caution">
    <text evidence="6">The sequence shown here is derived from an EMBL/GenBank/DDBJ whole genome shotgun (WGS) entry which is preliminary data.</text>
</comment>
<keyword evidence="7" id="KW-1185">Reference proteome</keyword>
<dbReference type="KEGG" id="bdw:94335694"/>
<comment type="function">
    <text evidence="5">Subunit of the V0 complex of vacuolar(H+)-ATPase (V-ATPase), a multisubunit enzyme composed of a peripheral complex (V1) that hydrolyzes ATP and a membrane integral complex (V0) that translocates protons. V-ATPase is responsible for acidifying and maintaining the pH of intracellular compartments and in some cell types, is targeted to the plasma membrane, where it is responsible for acidifying the extracellular environment.</text>
</comment>
<dbReference type="Gene3D" id="1.20.1690.10">
    <property type="entry name" value="V-type ATP synthase subunit C domain"/>
    <property type="match status" value="2"/>
</dbReference>
<keyword evidence="4 5" id="KW-0406">Ion transport</keyword>
<accession>A0AAD9UR04</accession>
<evidence type="ECO:0000256" key="5">
    <source>
        <dbReference type="PIRNR" id="PIRNR018497"/>
    </source>
</evidence>
<dbReference type="GO" id="GO:0046961">
    <property type="term" value="F:proton-transporting ATPase activity, rotational mechanism"/>
    <property type="evidence" value="ECO:0007669"/>
    <property type="project" value="InterPro"/>
</dbReference>
<dbReference type="PIRSF" id="PIRSF018497">
    <property type="entry name" value="V-ATP_synth_D"/>
    <property type="match status" value="1"/>
</dbReference>
<evidence type="ECO:0000256" key="4">
    <source>
        <dbReference type="ARBA" id="ARBA00023065"/>
    </source>
</evidence>
<dbReference type="SUPFAM" id="SSF103486">
    <property type="entry name" value="V-type ATP synthase subunit C"/>
    <property type="match status" value="1"/>
</dbReference>
<gene>
    <name evidence="6" type="ORF">BdWA1_001396</name>
</gene>
<dbReference type="InterPro" id="IPR035067">
    <property type="entry name" value="V-type_ATPase_csu/dsu"/>
</dbReference>
<evidence type="ECO:0000313" key="6">
    <source>
        <dbReference type="EMBL" id="KAK2198384.1"/>
    </source>
</evidence>
<comment type="similarity">
    <text evidence="1 5">Belongs to the V-ATPase V0D/AC39 subunit family.</text>
</comment>
<dbReference type="InterPro" id="IPR002843">
    <property type="entry name" value="ATPase_V0-cplx_csu/dsu"/>
</dbReference>
<evidence type="ECO:0000256" key="2">
    <source>
        <dbReference type="ARBA" id="ARBA00022448"/>
    </source>
</evidence>
<dbReference type="InterPro" id="IPR036079">
    <property type="entry name" value="ATPase_csu/dsu_sf"/>
</dbReference>
<dbReference type="RefSeq" id="XP_067805226.1">
    <property type="nucleotide sequence ID" value="XM_067946435.1"/>
</dbReference>
<dbReference type="AlphaFoldDB" id="A0AAD9UR04"/>
<dbReference type="Proteomes" id="UP001214638">
    <property type="component" value="Unassembled WGS sequence"/>
</dbReference>
<sequence>MGLATFNADFGYLEAIVRGYRTSFLSALDYAKMRSAESLEDLRAILETTDYGPAFFDGAAPTSSSNIAMRCRQKLADDFMYLRREAQGDLAQFLDFVAREKMIDNLITLLQGTGNRADPKELLERLDPIGMFQGITAIVSLDLAQPNDELHRIVLCDTPIGGYFERFLAQRAQAGGALVDASNVTSMSATLKRLWLEDFYRYASSLGGTTAEVMGHVLKTEADFRDLALTVNCLGLHQTPSAIPDHNRLYSSIGYLYPAGTDRLCKAYNVATVQSALAPYQRYARIFTESLNADATSGQGRSLEDLMYAESLKMCEDCFEQQLHFGIFYAWVKLKQQEIRNIAWIADMILLRRPDQIARVLPVFQPRV</sequence>
<evidence type="ECO:0000256" key="1">
    <source>
        <dbReference type="ARBA" id="ARBA00006709"/>
    </source>
</evidence>
<reference evidence="6" key="1">
    <citation type="journal article" date="2023" name="Nat. Microbiol.">
        <title>Babesia duncani multi-omics identifies virulence factors and drug targets.</title>
        <authorList>
            <person name="Singh P."/>
            <person name="Lonardi S."/>
            <person name="Liang Q."/>
            <person name="Vydyam P."/>
            <person name="Khabirova E."/>
            <person name="Fang T."/>
            <person name="Gihaz S."/>
            <person name="Thekkiniath J."/>
            <person name="Munshi M."/>
            <person name="Abel S."/>
            <person name="Ciampossin L."/>
            <person name="Batugedara G."/>
            <person name="Gupta M."/>
            <person name="Lu X.M."/>
            <person name="Lenz T."/>
            <person name="Chakravarty S."/>
            <person name="Cornillot E."/>
            <person name="Hu Y."/>
            <person name="Ma W."/>
            <person name="Gonzalez L.M."/>
            <person name="Sanchez S."/>
            <person name="Estrada K."/>
            <person name="Sanchez-Flores A."/>
            <person name="Montero E."/>
            <person name="Harb O.S."/>
            <person name="Le Roch K.G."/>
            <person name="Mamoun C.B."/>
        </authorList>
    </citation>
    <scope>NUCLEOTIDE SEQUENCE</scope>
    <source>
        <strain evidence="6">WA1</strain>
    </source>
</reference>
<keyword evidence="2 5" id="KW-0813">Transport</keyword>
<keyword evidence="3 5" id="KW-0375">Hydrogen ion transport</keyword>
<dbReference type="InterPro" id="IPR016727">
    <property type="entry name" value="ATPase_V0-cplx_dsu"/>
</dbReference>
<dbReference type="Gene3D" id="1.10.132.50">
    <property type="entry name" value="ATP synthase (C/AC39) subunit, domain 3"/>
    <property type="match status" value="1"/>
</dbReference>
<comment type="subunit">
    <text evidence="5">V-ATPase is a heteromultimeric enzyme made up of two complexes: the ATP-hydrolytic V1 complex and the proton translocation V0 complex.</text>
</comment>
<dbReference type="InterPro" id="IPR044911">
    <property type="entry name" value="V-type_ATPase_csu/dsu_dom_3"/>
</dbReference>